<protein>
    <submittedName>
        <fullName evidence="1">Uncharacterized protein</fullName>
    </submittedName>
</protein>
<accession>A0AAD8HJC2</accession>
<reference evidence="1" key="2">
    <citation type="submission" date="2023-05" db="EMBL/GenBank/DDBJ databases">
        <authorList>
            <person name="Schelkunov M.I."/>
        </authorList>
    </citation>
    <scope>NUCLEOTIDE SEQUENCE</scope>
    <source>
        <strain evidence="1">Hsosn_3</strain>
        <tissue evidence="1">Leaf</tissue>
    </source>
</reference>
<reference evidence="1" key="1">
    <citation type="submission" date="2023-02" db="EMBL/GenBank/DDBJ databases">
        <title>Genome of toxic invasive species Heracleum sosnowskyi carries increased number of genes despite the absence of recent whole-genome duplications.</title>
        <authorList>
            <person name="Schelkunov M."/>
            <person name="Shtratnikova V."/>
            <person name="Makarenko M."/>
            <person name="Klepikova A."/>
            <person name="Omelchenko D."/>
            <person name="Novikova G."/>
            <person name="Obukhova E."/>
            <person name="Bogdanov V."/>
            <person name="Penin A."/>
            <person name="Logacheva M."/>
        </authorList>
    </citation>
    <scope>NUCLEOTIDE SEQUENCE</scope>
    <source>
        <strain evidence="1">Hsosn_3</strain>
        <tissue evidence="1">Leaf</tissue>
    </source>
</reference>
<sequence length="111" mass="12441">MNSTHESIRTPATLRKLDNSVYQIPHAESVADVAEQGAKRLVIGGFRANSGFSAAVYRRHLEIQIKRVVVAASEYWEKIIVNQAVISHNIHTVWYIVGDQDSLSSIQRLRG</sequence>
<evidence type="ECO:0000313" key="2">
    <source>
        <dbReference type="Proteomes" id="UP001237642"/>
    </source>
</evidence>
<dbReference type="Proteomes" id="UP001237642">
    <property type="component" value="Unassembled WGS sequence"/>
</dbReference>
<gene>
    <name evidence="1" type="ORF">POM88_034291</name>
</gene>
<keyword evidence="2" id="KW-1185">Reference proteome</keyword>
<comment type="caution">
    <text evidence="1">The sequence shown here is derived from an EMBL/GenBank/DDBJ whole genome shotgun (WGS) entry which is preliminary data.</text>
</comment>
<dbReference type="AlphaFoldDB" id="A0AAD8HJC2"/>
<dbReference type="EMBL" id="JAUIZM010000008">
    <property type="protein sequence ID" value="KAK1368199.1"/>
    <property type="molecule type" value="Genomic_DNA"/>
</dbReference>
<evidence type="ECO:0000313" key="1">
    <source>
        <dbReference type="EMBL" id="KAK1368199.1"/>
    </source>
</evidence>
<name>A0AAD8HJC2_9APIA</name>
<organism evidence="1 2">
    <name type="scientific">Heracleum sosnowskyi</name>
    <dbReference type="NCBI Taxonomy" id="360622"/>
    <lineage>
        <taxon>Eukaryota</taxon>
        <taxon>Viridiplantae</taxon>
        <taxon>Streptophyta</taxon>
        <taxon>Embryophyta</taxon>
        <taxon>Tracheophyta</taxon>
        <taxon>Spermatophyta</taxon>
        <taxon>Magnoliopsida</taxon>
        <taxon>eudicotyledons</taxon>
        <taxon>Gunneridae</taxon>
        <taxon>Pentapetalae</taxon>
        <taxon>asterids</taxon>
        <taxon>campanulids</taxon>
        <taxon>Apiales</taxon>
        <taxon>Apiaceae</taxon>
        <taxon>Apioideae</taxon>
        <taxon>apioid superclade</taxon>
        <taxon>Tordylieae</taxon>
        <taxon>Tordyliinae</taxon>
        <taxon>Heracleum</taxon>
    </lineage>
</organism>
<proteinExistence type="predicted"/>